<dbReference type="EMBL" id="JAKWBI020000145">
    <property type="protein sequence ID" value="KAJ2901605.1"/>
    <property type="molecule type" value="Genomic_DNA"/>
</dbReference>
<protein>
    <recommendedName>
        <fullName evidence="1">Carboxylesterase type B domain-containing protein</fullName>
    </recommendedName>
</protein>
<dbReference type="AlphaFoldDB" id="A0AAD5RXS1"/>
<dbReference type="Proteomes" id="UP001201980">
    <property type="component" value="Unassembled WGS sequence"/>
</dbReference>
<organism evidence="2 3">
    <name type="scientific">Zalerion maritima</name>
    <dbReference type="NCBI Taxonomy" id="339359"/>
    <lineage>
        <taxon>Eukaryota</taxon>
        <taxon>Fungi</taxon>
        <taxon>Dikarya</taxon>
        <taxon>Ascomycota</taxon>
        <taxon>Pezizomycotina</taxon>
        <taxon>Sordariomycetes</taxon>
        <taxon>Lulworthiomycetidae</taxon>
        <taxon>Lulworthiales</taxon>
        <taxon>Lulworthiaceae</taxon>
        <taxon>Zalerion</taxon>
    </lineage>
</organism>
<evidence type="ECO:0000313" key="3">
    <source>
        <dbReference type="Proteomes" id="UP001201980"/>
    </source>
</evidence>
<proteinExistence type="predicted"/>
<keyword evidence="3" id="KW-1185">Reference proteome</keyword>
<accession>A0AAD5RXS1</accession>
<sequence length="533" mass="57517">MSVSQHQPATFQHPTIGTIRCQRADGVLRFLGVRYGTLRHWFDNAQLCNYDGSGITADHHGPQAISDPKALDLEYAAIQRSLPNPEFPGLSGTQCLSLNIHVPEGSDASSLLPVLVFIHGGGFAAGSNWWPQYDMQRIVQLSAKQGKPVIGININYRLGAPGFAISEELLEAGYKANRGLHDQRLALQWVKQHIAGFGGDAARVTVSGESVGGLSTTRLLYTEETLASRIVVLGGAPPSMSPLPPAVADSTYQTMVERLELQKLPRDERLKALQDVSISAIQTKLGPDLSFFPVLDNSLVPLSESFSSMASEDYILKRSPCEAAMIVYSPLEMSIFAFMGVFAQRQGIAAAFAKSLRASLASHPDPDAAAARLLQCHGITPELDDKSALLRVLQFGSGIASQAAARALASSFPGDAFLLQFSEPNPWDGPFTGHSTHILDAAFLFQNYNDHLSATQRAAAVQFAADVIAFAHGQEPWKPVRTANETAILEGGKRRQVEGPQAMTEPYRLLVEIGESVGLDSLLGAWLAFVFAM</sequence>
<name>A0AAD5RXS1_9PEZI</name>
<reference evidence="2" key="1">
    <citation type="submission" date="2022-07" db="EMBL/GenBank/DDBJ databases">
        <title>Draft genome sequence of Zalerion maritima ATCC 34329, a (micro)plastics degrading marine fungus.</title>
        <authorList>
            <person name="Paco A."/>
            <person name="Goncalves M.F.M."/>
            <person name="Rocha-Santos T.A.P."/>
            <person name="Alves A."/>
        </authorList>
    </citation>
    <scope>NUCLEOTIDE SEQUENCE</scope>
    <source>
        <strain evidence="2">ATCC 34329</strain>
    </source>
</reference>
<dbReference type="InterPro" id="IPR029058">
    <property type="entry name" value="AB_hydrolase_fold"/>
</dbReference>
<dbReference type="PANTHER" id="PTHR43142:SF11">
    <property type="entry name" value="CARBOXYLIC ESTER HYDROLASE"/>
    <property type="match status" value="1"/>
</dbReference>
<gene>
    <name evidence="2" type="ORF">MKZ38_001625</name>
</gene>
<dbReference type="SUPFAM" id="SSF53474">
    <property type="entry name" value="alpha/beta-Hydrolases"/>
    <property type="match status" value="1"/>
</dbReference>
<comment type="caution">
    <text evidence="2">The sequence shown here is derived from an EMBL/GenBank/DDBJ whole genome shotgun (WGS) entry which is preliminary data.</text>
</comment>
<dbReference type="InterPro" id="IPR002018">
    <property type="entry name" value="CarbesteraseB"/>
</dbReference>
<dbReference type="Gene3D" id="3.40.50.1820">
    <property type="entry name" value="alpha/beta hydrolase"/>
    <property type="match status" value="1"/>
</dbReference>
<feature type="domain" description="Carboxylesterase type B" evidence="1">
    <location>
        <begin position="23"/>
        <end position="448"/>
    </location>
</feature>
<dbReference type="PANTHER" id="PTHR43142">
    <property type="entry name" value="CARBOXYLIC ESTER HYDROLASE"/>
    <property type="match status" value="1"/>
</dbReference>
<evidence type="ECO:0000259" key="1">
    <source>
        <dbReference type="Pfam" id="PF00135"/>
    </source>
</evidence>
<evidence type="ECO:0000313" key="2">
    <source>
        <dbReference type="EMBL" id="KAJ2901605.1"/>
    </source>
</evidence>
<dbReference type="Pfam" id="PF00135">
    <property type="entry name" value="COesterase"/>
    <property type="match status" value="1"/>
</dbReference>